<protein>
    <recommendedName>
        <fullName evidence="8">Transcriptional coactivator p15 (PC4) C-terminal domain-containing protein</fullName>
    </recommendedName>
</protein>
<dbReference type="GO" id="GO:0003677">
    <property type="term" value="F:DNA binding"/>
    <property type="evidence" value="ECO:0007669"/>
    <property type="project" value="UniProtKB-KW"/>
</dbReference>
<evidence type="ECO:0000256" key="7">
    <source>
        <dbReference type="SAM" id="MobiDB-lite"/>
    </source>
</evidence>
<feature type="region of interest" description="Disordered" evidence="7">
    <location>
        <begin position="1"/>
        <end position="35"/>
    </location>
</feature>
<name>A0A2H9TJZ2_9FUNG</name>
<organism evidence="9 10">
    <name type="scientific">Paramicrosporidium saccamoebae</name>
    <dbReference type="NCBI Taxonomy" id="1246581"/>
    <lineage>
        <taxon>Eukaryota</taxon>
        <taxon>Fungi</taxon>
        <taxon>Fungi incertae sedis</taxon>
        <taxon>Cryptomycota</taxon>
        <taxon>Cryptomycota incertae sedis</taxon>
        <taxon>Paramicrosporidium</taxon>
    </lineage>
</organism>
<comment type="subcellular location">
    <subcellularLocation>
        <location evidence="1">Nucleus</location>
    </subcellularLocation>
</comment>
<accession>A0A2H9TJZ2</accession>
<feature type="domain" description="Transcriptional coactivator p15 (PC4) C-terminal" evidence="8">
    <location>
        <begin position="43"/>
        <end position="93"/>
    </location>
</feature>
<evidence type="ECO:0000256" key="5">
    <source>
        <dbReference type="ARBA" id="ARBA00023163"/>
    </source>
</evidence>
<dbReference type="STRING" id="1246581.A0A2H9TJZ2"/>
<evidence type="ECO:0000256" key="1">
    <source>
        <dbReference type="ARBA" id="ARBA00004123"/>
    </source>
</evidence>
<proteinExistence type="inferred from homology"/>
<dbReference type="EMBL" id="MTSL01000143">
    <property type="protein sequence ID" value="PJF18077.1"/>
    <property type="molecule type" value="Genomic_DNA"/>
</dbReference>
<dbReference type="GO" id="GO:0060261">
    <property type="term" value="P:positive regulation of transcription initiation by RNA polymerase II"/>
    <property type="evidence" value="ECO:0007669"/>
    <property type="project" value="InterPro"/>
</dbReference>
<dbReference type="GO" id="GO:0005634">
    <property type="term" value="C:nucleus"/>
    <property type="evidence" value="ECO:0007669"/>
    <property type="project" value="UniProtKB-SubCell"/>
</dbReference>
<dbReference type="InterPro" id="IPR009044">
    <property type="entry name" value="ssDNA-bd_transcriptional_reg"/>
</dbReference>
<dbReference type="InterPro" id="IPR003173">
    <property type="entry name" value="PC4_C"/>
</dbReference>
<sequence>MAKKHKLSEDVISDSDTEENPKETPTPTSMDSFQRNSDGEIYFELTSRRRVTVRRWKTSTLIDIREFWGDDGDLKPGKKGISLTLDQWKQLLKWTPEIEASIAKLDSS</sequence>
<evidence type="ECO:0000313" key="10">
    <source>
        <dbReference type="Proteomes" id="UP000240830"/>
    </source>
</evidence>
<dbReference type="Proteomes" id="UP000240830">
    <property type="component" value="Unassembled WGS sequence"/>
</dbReference>
<dbReference type="PANTHER" id="PTHR13215">
    <property type="entry name" value="RNA POLYMERASE II TRANSCRIPTIONAL COACTIVATOR"/>
    <property type="match status" value="1"/>
</dbReference>
<comment type="similarity">
    <text evidence="2">Belongs to the transcriptional coactivator PC4 family.</text>
</comment>
<dbReference type="Gene3D" id="2.30.31.10">
    <property type="entry name" value="Transcriptional Coactivator Pc4, Chain A"/>
    <property type="match status" value="1"/>
</dbReference>
<evidence type="ECO:0000259" key="8">
    <source>
        <dbReference type="Pfam" id="PF02229"/>
    </source>
</evidence>
<dbReference type="OrthoDB" id="2505440at2759"/>
<dbReference type="Pfam" id="PF02229">
    <property type="entry name" value="PC4"/>
    <property type="match status" value="1"/>
</dbReference>
<keyword evidence="3" id="KW-0805">Transcription regulation</keyword>
<comment type="caution">
    <text evidence="9">The sequence shown here is derived from an EMBL/GenBank/DDBJ whole genome shotgun (WGS) entry which is preliminary data.</text>
</comment>
<evidence type="ECO:0000256" key="6">
    <source>
        <dbReference type="ARBA" id="ARBA00023242"/>
    </source>
</evidence>
<gene>
    <name evidence="9" type="ORF">PSACC_02103</name>
</gene>
<dbReference type="InterPro" id="IPR045125">
    <property type="entry name" value="Sub1/Tcp4-like"/>
</dbReference>
<keyword evidence="5" id="KW-0804">Transcription</keyword>
<keyword evidence="6" id="KW-0539">Nucleus</keyword>
<dbReference type="SUPFAM" id="SSF54447">
    <property type="entry name" value="ssDNA-binding transcriptional regulator domain"/>
    <property type="match status" value="1"/>
</dbReference>
<keyword evidence="4" id="KW-0238">DNA-binding</keyword>
<dbReference type="GO" id="GO:0003713">
    <property type="term" value="F:transcription coactivator activity"/>
    <property type="evidence" value="ECO:0007669"/>
    <property type="project" value="InterPro"/>
</dbReference>
<evidence type="ECO:0000256" key="2">
    <source>
        <dbReference type="ARBA" id="ARBA00009001"/>
    </source>
</evidence>
<evidence type="ECO:0000313" key="9">
    <source>
        <dbReference type="EMBL" id="PJF18077.1"/>
    </source>
</evidence>
<dbReference type="AlphaFoldDB" id="A0A2H9TJZ2"/>
<keyword evidence="10" id="KW-1185">Reference proteome</keyword>
<evidence type="ECO:0000256" key="4">
    <source>
        <dbReference type="ARBA" id="ARBA00023125"/>
    </source>
</evidence>
<evidence type="ECO:0000256" key="3">
    <source>
        <dbReference type="ARBA" id="ARBA00023015"/>
    </source>
</evidence>
<reference evidence="9 10" key="1">
    <citation type="submission" date="2016-10" db="EMBL/GenBank/DDBJ databases">
        <title>The genome of Paramicrosporidium saccamoebae is the missing link in understanding Cryptomycota and Microsporidia evolution.</title>
        <authorList>
            <person name="Quandt C.A."/>
            <person name="Beaudet D."/>
            <person name="Corsaro D."/>
            <person name="Michel R."/>
            <person name="Corradi N."/>
            <person name="James T."/>
        </authorList>
    </citation>
    <scope>NUCLEOTIDE SEQUENCE [LARGE SCALE GENOMIC DNA]</scope>
    <source>
        <strain evidence="9 10">KSL3</strain>
    </source>
</reference>